<sequence length="126" mass="14180">MAQINNARADVMEAIEEYLKNLVINELSWINKALNAPEKAKTRQTTKAWKAEGSPLNMRLGTGLPFMNSHGSMIRSAVIVKEATKIDSKMLILIGGCGWTEFDFTTIFILSLLPRNKNVWWPMANL</sequence>
<comment type="caution">
    <text evidence="1">The sequence shown here is derived from an EMBL/GenBank/DDBJ whole genome shotgun (WGS) entry which is preliminary data.</text>
</comment>
<reference evidence="1 2" key="1">
    <citation type="journal article" date="2022" name="Plant J.">
        <title>Chromosome-level genome of Camellia lanceoleosa provides a valuable resource for understanding genome evolution and self-incompatibility.</title>
        <authorList>
            <person name="Gong W."/>
            <person name="Xiao S."/>
            <person name="Wang L."/>
            <person name="Liao Z."/>
            <person name="Chang Y."/>
            <person name="Mo W."/>
            <person name="Hu G."/>
            <person name="Li W."/>
            <person name="Zhao G."/>
            <person name="Zhu H."/>
            <person name="Hu X."/>
            <person name="Ji K."/>
            <person name="Xiang X."/>
            <person name="Song Q."/>
            <person name="Yuan D."/>
            <person name="Jin S."/>
            <person name="Zhang L."/>
        </authorList>
    </citation>
    <scope>NUCLEOTIDE SEQUENCE [LARGE SCALE GENOMIC DNA]</scope>
    <source>
        <strain evidence="1">SQ_2022a</strain>
    </source>
</reference>
<evidence type="ECO:0000313" key="1">
    <source>
        <dbReference type="EMBL" id="KAI8012199.1"/>
    </source>
</evidence>
<protein>
    <submittedName>
        <fullName evidence="1">Uncharacterized protein</fullName>
    </submittedName>
</protein>
<name>A0ACC0HGU9_9ERIC</name>
<dbReference type="Proteomes" id="UP001060215">
    <property type="component" value="Chromosome 5"/>
</dbReference>
<keyword evidence="2" id="KW-1185">Reference proteome</keyword>
<evidence type="ECO:0000313" key="2">
    <source>
        <dbReference type="Proteomes" id="UP001060215"/>
    </source>
</evidence>
<gene>
    <name evidence="1" type="ORF">LOK49_LG06G00995</name>
</gene>
<proteinExistence type="predicted"/>
<dbReference type="EMBL" id="CM045762">
    <property type="protein sequence ID" value="KAI8012199.1"/>
    <property type="molecule type" value="Genomic_DNA"/>
</dbReference>
<organism evidence="1 2">
    <name type="scientific">Camellia lanceoleosa</name>
    <dbReference type="NCBI Taxonomy" id="1840588"/>
    <lineage>
        <taxon>Eukaryota</taxon>
        <taxon>Viridiplantae</taxon>
        <taxon>Streptophyta</taxon>
        <taxon>Embryophyta</taxon>
        <taxon>Tracheophyta</taxon>
        <taxon>Spermatophyta</taxon>
        <taxon>Magnoliopsida</taxon>
        <taxon>eudicotyledons</taxon>
        <taxon>Gunneridae</taxon>
        <taxon>Pentapetalae</taxon>
        <taxon>asterids</taxon>
        <taxon>Ericales</taxon>
        <taxon>Theaceae</taxon>
        <taxon>Camellia</taxon>
    </lineage>
</organism>
<accession>A0ACC0HGU9</accession>